<evidence type="ECO:0000256" key="5">
    <source>
        <dbReference type="ARBA" id="ARBA00023125"/>
    </source>
</evidence>
<keyword evidence="3" id="KW-0902">Two-component regulatory system</keyword>
<comment type="caution">
    <text evidence="12">The sequence shown here is derived from an EMBL/GenBank/DDBJ whole genome shotgun (WGS) entry which is preliminary data.</text>
</comment>
<dbReference type="Gene3D" id="6.10.250.690">
    <property type="match status" value="1"/>
</dbReference>
<comment type="function">
    <text evidence="7">May play the central regulatory role in sporulation. It may be an element of the effector pathway responsible for the activation of sporulation genes in response to nutritional stress. Spo0A may act in concert with spo0H (a sigma factor) to control the expression of some genes that are critical to the sporulation process.</text>
</comment>
<keyword evidence="2 8" id="KW-0597">Phosphoprotein</keyword>
<feature type="DNA-binding region" description="OmpR/PhoB-type" evidence="9">
    <location>
        <begin position="132"/>
        <end position="228"/>
    </location>
</feature>
<dbReference type="InterPro" id="IPR001789">
    <property type="entry name" value="Sig_transdc_resp-reg_receiver"/>
</dbReference>
<dbReference type="FunFam" id="3.40.50.2300:FF:000001">
    <property type="entry name" value="DNA-binding response regulator PhoB"/>
    <property type="match status" value="1"/>
</dbReference>
<dbReference type="FunFam" id="1.10.10.10:FF:000018">
    <property type="entry name" value="DNA-binding response regulator ResD"/>
    <property type="match status" value="1"/>
</dbReference>
<dbReference type="Pfam" id="PF00486">
    <property type="entry name" value="Trans_reg_C"/>
    <property type="match status" value="1"/>
</dbReference>
<reference evidence="12 13" key="1">
    <citation type="submission" date="2018-07" db="EMBL/GenBank/DDBJ databases">
        <title>Genomic Encyclopedia of Type Strains, Phase IV (KMG-IV): sequencing the most valuable type-strain genomes for metagenomic binning, comparative biology and taxonomic classification.</title>
        <authorList>
            <person name="Goeker M."/>
        </authorList>
    </citation>
    <scope>NUCLEOTIDE SEQUENCE [LARGE SCALE GENOMIC DNA]</scope>
    <source>
        <strain evidence="12 13">DSM 27016</strain>
    </source>
</reference>
<dbReference type="Pfam" id="PF00072">
    <property type="entry name" value="Response_reg"/>
    <property type="match status" value="1"/>
</dbReference>
<evidence type="ECO:0000256" key="7">
    <source>
        <dbReference type="ARBA" id="ARBA00024867"/>
    </source>
</evidence>
<dbReference type="RefSeq" id="WP_114297422.1">
    <property type="nucleotide sequence ID" value="NZ_QPJT01000008.1"/>
</dbReference>
<evidence type="ECO:0000313" key="12">
    <source>
        <dbReference type="EMBL" id="RCX17188.1"/>
    </source>
</evidence>
<dbReference type="InterPro" id="IPR039420">
    <property type="entry name" value="WalR-like"/>
</dbReference>
<dbReference type="PANTHER" id="PTHR48111">
    <property type="entry name" value="REGULATOR OF RPOS"/>
    <property type="match status" value="1"/>
</dbReference>
<evidence type="ECO:0000256" key="9">
    <source>
        <dbReference type="PROSITE-ProRule" id="PRU01091"/>
    </source>
</evidence>
<dbReference type="CDD" id="cd00383">
    <property type="entry name" value="trans_reg_C"/>
    <property type="match status" value="1"/>
</dbReference>
<keyword evidence="4" id="KW-0805">Transcription regulation</keyword>
<dbReference type="InterPro" id="IPR016032">
    <property type="entry name" value="Sig_transdc_resp-reg_C-effctor"/>
</dbReference>
<proteinExistence type="predicted"/>
<dbReference type="GO" id="GO:0000976">
    <property type="term" value="F:transcription cis-regulatory region binding"/>
    <property type="evidence" value="ECO:0007669"/>
    <property type="project" value="TreeGrafter"/>
</dbReference>
<name>A0A369B9C5_9FIRM</name>
<dbReference type="AlphaFoldDB" id="A0A369B9C5"/>
<dbReference type="OrthoDB" id="9790454at2"/>
<dbReference type="SMART" id="SM00448">
    <property type="entry name" value="REC"/>
    <property type="match status" value="1"/>
</dbReference>
<feature type="modified residue" description="4-aspartylphosphate" evidence="8">
    <location>
        <position position="54"/>
    </location>
</feature>
<dbReference type="SUPFAM" id="SSF52172">
    <property type="entry name" value="CheY-like"/>
    <property type="match status" value="1"/>
</dbReference>
<dbReference type="Gene3D" id="1.10.10.10">
    <property type="entry name" value="Winged helix-like DNA-binding domain superfamily/Winged helix DNA-binding domain"/>
    <property type="match status" value="1"/>
</dbReference>
<evidence type="ECO:0000256" key="8">
    <source>
        <dbReference type="PROSITE-ProRule" id="PRU00169"/>
    </source>
</evidence>
<dbReference type="SUPFAM" id="SSF46894">
    <property type="entry name" value="C-terminal effector domain of the bipartite response regulators"/>
    <property type="match status" value="1"/>
</dbReference>
<gene>
    <name evidence="12" type="ORF">DFR58_10882</name>
</gene>
<dbReference type="PANTHER" id="PTHR48111:SF40">
    <property type="entry name" value="PHOSPHATE REGULON TRANSCRIPTIONAL REGULATORY PROTEIN PHOB"/>
    <property type="match status" value="1"/>
</dbReference>
<dbReference type="GO" id="GO:0000156">
    <property type="term" value="F:phosphorelay response regulator activity"/>
    <property type="evidence" value="ECO:0007669"/>
    <property type="project" value="TreeGrafter"/>
</dbReference>
<keyword evidence="6" id="KW-0804">Transcription</keyword>
<evidence type="ECO:0000256" key="2">
    <source>
        <dbReference type="ARBA" id="ARBA00022553"/>
    </source>
</evidence>
<dbReference type="PROSITE" id="PS51755">
    <property type="entry name" value="OMPR_PHOB"/>
    <property type="match status" value="1"/>
</dbReference>
<dbReference type="InterPro" id="IPR036388">
    <property type="entry name" value="WH-like_DNA-bd_sf"/>
</dbReference>
<dbReference type="GO" id="GO:0005829">
    <property type="term" value="C:cytosol"/>
    <property type="evidence" value="ECO:0007669"/>
    <property type="project" value="TreeGrafter"/>
</dbReference>
<protein>
    <recommendedName>
        <fullName evidence="1">Stage 0 sporulation protein A homolog</fullName>
    </recommendedName>
</protein>
<dbReference type="SMART" id="SM00862">
    <property type="entry name" value="Trans_reg_C"/>
    <property type="match status" value="1"/>
</dbReference>
<evidence type="ECO:0000256" key="1">
    <source>
        <dbReference type="ARBA" id="ARBA00018672"/>
    </source>
</evidence>
<dbReference type="Gene3D" id="3.40.50.2300">
    <property type="match status" value="1"/>
</dbReference>
<evidence type="ECO:0000256" key="3">
    <source>
        <dbReference type="ARBA" id="ARBA00023012"/>
    </source>
</evidence>
<evidence type="ECO:0000256" key="6">
    <source>
        <dbReference type="ARBA" id="ARBA00023163"/>
    </source>
</evidence>
<dbReference type="EMBL" id="QPJT01000008">
    <property type="protein sequence ID" value="RCX17188.1"/>
    <property type="molecule type" value="Genomic_DNA"/>
</dbReference>
<sequence>MEAPRILVVDDDHEIVNLIAESLEEEGYVVIKAYNGAEALELLPKSNVSLMILDIMMPDVDGLEVCRRVRNSVVTPIIILSAKDREKDKVIGLELGADDYMTKPFSVNELVARVNAHIRREKRSTSLQKNALNTYKFGNLEINKDAYEVLLNNKKVELSTREFQILVYLAENRNRVLSREQVYDAIWGNSECGDVNTVTVHIKNLRCKLDTNNEFIKTIWGIGYKFIGGVS</sequence>
<dbReference type="InterPro" id="IPR011006">
    <property type="entry name" value="CheY-like_superfamily"/>
</dbReference>
<feature type="domain" description="OmpR/PhoB-type" evidence="11">
    <location>
        <begin position="132"/>
        <end position="228"/>
    </location>
</feature>
<keyword evidence="13" id="KW-1185">Reference proteome</keyword>
<feature type="domain" description="Response regulatory" evidence="10">
    <location>
        <begin position="5"/>
        <end position="118"/>
    </location>
</feature>
<evidence type="ECO:0000259" key="11">
    <source>
        <dbReference type="PROSITE" id="PS51755"/>
    </source>
</evidence>
<evidence type="ECO:0000256" key="4">
    <source>
        <dbReference type="ARBA" id="ARBA00023015"/>
    </source>
</evidence>
<accession>A0A369B9C5</accession>
<dbReference type="Proteomes" id="UP000253034">
    <property type="component" value="Unassembled WGS sequence"/>
</dbReference>
<organism evidence="12 13">
    <name type="scientific">Anaerobacterium chartisolvens</name>
    <dbReference type="NCBI Taxonomy" id="1297424"/>
    <lineage>
        <taxon>Bacteria</taxon>
        <taxon>Bacillati</taxon>
        <taxon>Bacillota</taxon>
        <taxon>Clostridia</taxon>
        <taxon>Eubacteriales</taxon>
        <taxon>Oscillospiraceae</taxon>
        <taxon>Anaerobacterium</taxon>
    </lineage>
</organism>
<dbReference type="InterPro" id="IPR001867">
    <property type="entry name" value="OmpR/PhoB-type_DNA-bd"/>
</dbReference>
<evidence type="ECO:0000313" key="13">
    <source>
        <dbReference type="Proteomes" id="UP000253034"/>
    </source>
</evidence>
<keyword evidence="5 9" id="KW-0238">DNA-binding</keyword>
<dbReference type="GO" id="GO:0006355">
    <property type="term" value="P:regulation of DNA-templated transcription"/>
    <property type="evidence" value="ECO:0007669"/>
    <property type="project" value="InterPro"/>
</dbReference>
<dbReference type="PROSITE" id="PS50110">
    <property type="entry name" value="RESPONSE_REGULATORY"/>
    <property type="match status" value="1"/>
</dbReference>
<evidence type="ECO:0000259" key="10">
    <source>
        <dbReference type="PROSITE" id="PS50110"/>
    </source>
</evidence>
<dbReference type="GO" id="GO:0032993">
    <property type="term" value="C:protein-DNA complex"/>
    <property type="evidence" value="ECO:0007669"/>
    <property type="project" value="TreeGrafter"/>
</dbReference>